<dbReference type="AlphaFoldDB" id="A0A4R0I628"/>
<feature type="region of interest" description="Disordered" evidence="2">
    <location>
        <begin position="1"/>
        <end position="21"/>
    </location>
</feature>
<gene>
    <name evidence="4" type="ORF">E0H50_31325</name>
</gene>
<dbReference type="SUPFAM" id="SSF55961">
    <property type="entry name" value="Bet v1-like"/>
    <property type="match status" value="1"/>
</dbReference>
<name>A0A4R0I628_9ACTN</name>
<feature type="domain" description="Activator of Hsp90 ATPase homologue 1/2-like C-terminal" evidence="3">
    <location>
        <begin position="46"/>
        <end position="177"/>
    </location>
</feature>
<dbReference type="Pfam" id="PF08327">
    <property type="entry name" value="AHSA1"/>
    <property type="match status" value="1"/>
</dbReference>
<dbReference type="OrthoDB" id="5185819at2"/>
<evidence type="ECO:0000313" key="4">
    <source>
        <dbReference type="EMBL" id="TCC26426.1"/>
    </source>
</evidence>
<evidence type="ECO:0000256" key="1">
    <source>
        <dbReference type="ARBA" id="ARBA00006817"/>
    </source>
</evidence>
<organism evidence="4 5">
    <name type="scientific">Kribbella sindirgiensis</name>
    <dbReference type="NCBI Taxonomy" id="1124744"/>
    <lineage>
        <taxon>Bacteria</taxon>
        <taxon>Bacillati</taxon>
        <taxon>Actinomycetota</taxon>
        <taxon>Actinomycetes</taxon>
        <taxon>Propionibacteriales</taxon>
        <taxon>Kribbellaceae</taxon>
        <taxon>Kribbella</taxon>
    </lineage>
</organism>
<reference evidence="4 5" key="1">
    <citation type="submission" date="2019-02" db="EMBL/GenBank/DDBJ databases">
        <title>Kribbella capetownensis sp. nov. and Kribbella speibonae sp. nov., isolated from soil.</title>
        <authorList>
            <person name="Curtis S.M."/>
            <person name="Norton I."/>
            <person name="Everest G.J."/>
            <person name="Meyers P.R."/>
        </authorList>
    </citation>
    <scope>NUCLEOTIDE SEQUENCE [LARGE SCALE GENOMIC DNA]</scope>
    <source>
        <strain evidence="4 5">DSM 27082</strain>
    </source>
</reference>
<keyword evidence="5" id="KW-1185">Reference proteome</keyword>
<evidence type="ECO:0000256" key="2">
    <source>
        <dbReference type="SAM" id="MobiDB-lite"/>
    </source>
</evidence>
<sequence length="186" mass="21097">MVDGLPRLLGGELRPSRRSARRPQGGVVKVIAEPGVPQVVIVREFRAPRELLFRAYTEPDLVKRWLGPAGLELIVNQLDPRHGGRWRWTHYDDEGKGYVFHGLYHGEPTPDRIVQTYEFDHAPGTVYLNLITFDEADGVTTLTQNTVFFAVEDRDQYVDGGMERGIRVSMQQLDDLVTELAEEAHS</sequence>
<evidence type="ECO:0000313" key="5">
    <source>
        <dbReference type="Proteomes" id="UP000292695"/>
    </source>
</evidence>
<dbReference type="EMBL" id="SJKA01000013">
    <property type="protein sequence ID" value="TCC26426.1"/>
    <property type="molecule type" value="Genomic_DNA"/>
</dbReference>
<comment type="caution">
    <text evidence="4">The sequence shown here is derived from an EMBL/GenBank/DDBJ whole genome shotgun (WGS) entry which is preliminary data.</text>
</comment>
<dbReference type="Gene3D" id="3.30.530.20">
    <property type="match status" value="1"/>
</dbReference>
<accession>A0A4R0I628</accession>
<feature type="compositionally biased region" description="Low complexity" evidence="2">
    <location>
        <begin position="1"/>
        <end position="13"/>
    </location>
</feature>
<proteinExistence type="inferred from homology"/>
<comment type="similarity">
    <text evidence="1">Belongs to the AHA1 family.</text>
</comment>
<evidence type="ECO:0000259" key="3">
    <source>
        <dbReference type="Pfam" id="PF08327"/>
    </source>
</evidence>
<dbReference type="InterPro" id="IPR023393">
    <property type="entry name" value="START-like_dom_sf"/>
</dbReference>
<dbReference type="InterPro" id="IPR013538">
    <property type="entry name" value="ASHA1/2-like_C"/>
</dbReference>
<dbReference type="Proteomes" id="UP000292695">
    <property type="component" value="Unassembled WGS sequence"/>
</dbReference>
<protein>
    <submittedName>
        <fullName evidence="4">Polyketide cyclase</fullName>
    </submittedName>
</protein>